<dbReference type="InterPro" id="IPR052169">
    <property type="entry name" value="CW_Biosynth-Accessory"/>
</dbReference>
<dbReference type="Gene3D" id="3.60.21.10">
    <property type="match status" value="1"/>
</dbReference>
<sequence>MSTGPVSLFLCGDVMLGRGIDQILPHPGDPTLREPYVRDARYYVESAETANGPIPCPVDFSWPWGEALRLLDEAAPEVRVLNLETSVTRSDDFAPGKEVHYRMTPANLPCLEAARPDVCVLANNHVLDFGHLGLEETLGVLASAGLQTVGAGRDAGTARQPAIVPVDGGRRVVVFAFGTASSGIPSTWAAAEDRAGVYVVSEASDADAAEIVDRVEQVKQPGDVVVASIHWGSNWGYSVSRAQIRFAHALIDRGVDVVYGHSSHHPRPVEVYRGRLVLYGCGDFIDDYEGISGYEQYRDDLRLLYFISVEPDTGELISARMVPVQARKMRLEHASHGDSQWEQEVLDRVSRSFGTRIDLGSDGVPTLRRT</sequence>
<comment type="similarity">
    <text evidence="1">Belongs to the CapA family.</text>
</comment>
<dbReference type="PANTHER" id="PTHR33393">
    <property type="entry name" value="POLYGLUTAMINE SYNTHESIS ACCESSORY PROTEIN RV0574C-RELATED"/>
    <property type="match status" value="1"/>
</dbReference>
<dbReference type="SMART" id="SM00854">
    <property type="entry name" value="PGA_cap"/>
    <property type="match status" value="1"/>
</dbReference>
<dbReference type="AlphaFoldDB" id="A0A561EKW3"/>
<gene>
    <name evidence="3" type="ORF">FB465_1237</name>
</gene>
<dbReference type="PANTHER" id="PTHR33393:SF11">
    <property type="entry name" value="POLYGLUTAMINE SYNTHESIS ACCESSORY PROTEIN RV0574C-RELATED"/>
    <property type="match status" value="1"/>
</dbReference>
<dbReference type="InterPro" id="IPR029052">
    <property type="entry name" value="Metallo-depent_PP-like"/>
</dbReference>
<dbReference type="SUPFAM" id="SSF56300">
    <property type="entry name" value="Metallo-dependent phosphatases"/>
    <property type="match status" value="1"/>
</dbReference>
<reference evidence="3 4" key="1">
    <citation type="submission" date="2019-06" db="EMBL/GenBank/DDBJ databases">
        <title>Sequencing the genomes of 1000 actinobacteria strains.</title>
        <authorList>
            <person name="Klenk H.-P."/>
        </authorList>
    </citation>
    <scope>NUCLEOTIDE SEQUENCE [LARGE SCALE GENOMIC DNA]</scope>
    <source>
        <strain evidence="3 4">DSM 41649</strain>
    </source>
</reference>
<dbReference type="RefSeq" id="WP_145788254.1">
    <property type="nucleotide sequence ID" value="NZ_BAAABR010000002.1"/>
</dbReference>
<dbReference type="CDD" id="cd07381">
    <property type="entry name" value="MPP_CapA"/>
    <property type="match status" value="1"/>
</dbReference>
<comment type="caution">
    <text evidence="3">The sequence shown here is derived from an EMBL/GenBank/DDBJ whole genome shotgun (WGS) entry which is preliminary data.</text>
</comment>
<dbReference type="OrthoDB" id="9810718at2"/>
<organism evidence="3 4">
    <name type="scientific">Kitasatospora atroaurantiaca</name>
    <dbReference type="NCBI Taxonomy" id="285545"/>
    <lineage>
        <taxon>Bacteria</taxon>
        <taxon>Bacillati</taxon>
        <taxon>Actinomycetota</taxon>
        <taxon>Actinomycetes</taxon>
        <taxon>Kitasatosporales</taxon>
        <taxon>Streptomycetaceae</taxon>
        <taxon>Kitasatospora</taxon>
    </lineage>
</organism>
<evidence type="ECO:0000256" key="1">
    <source>
        <dbReference type="ARBA" id="ARBA00005662"/>
    </source>
</evidence>
<feature type="domain" description="Capsule synthesis protein CapA" evidence="2">
    <location>
        <begin position="7"/>
        <end position="288"/>
    </location>
</feature>
<evidence type="ECO:0000313" key="4">
    <source>
        <dbReference type="Proteomes" id="UP000318416"/>
    </source>
</evidence>
<proteinExistence type="inferred from homology"/>
<evidence type="ECO:0000313" key="3">
    <source>
        <dbReference type="EMBL" id="TWE16260.1"/>
    </source>
</evidence>
<evidence type="ECO:0000259" key="2">
    <source>
        <dbReference type="SMART" id="SM00854"/>
    </source>
</evidence>
<dbReference type="InterPro" id="IPR019079">
    <property type="entry name" value="Capsule_synth_CapA"/>
</dbReference>
<dbReference type="EMBL" id="VIVR01000001">
    <property type="protein sequence ID" value="TWE16260.1"/>
    <property type="molecule type" value="Genomic_DNA"/>
</dbReference>
<keyword evidence="4" id="KW-1185">Reference proteome</keyword>
<accession>A0A561EKW3</accession>
<protein>
    <submittedName>
        <fullName evidence="3">Poly-gamma-glutamate synthesis protein (Capsule biosynthesis protein)</fullName>
    </submittedName>
</protein>
<name>A0A561EKW3_9ACTN</name>
<dbReference type="Pfam" id="PF09587">
    <property type="entry name" value="PGA_cap"/>
    <property type="match status" value="1"/>
</dbReference>
<dbReference type="Proteomes" id="UP000318416">
    <property type="component" value="Unassembled WGS sequence"/>
</dbReference>